<name>A0ACC2IGI2_9PLEO</name>
<accession>A0ACC2IGI2</accession>
<comment type="caution">
    <text evidence="1">The sequence shown here is derived from an EMBL/GenBank/DDBJ whole genome shotgun (WGS) entry which is preliminary data.</text>
</comment>
<reference evidence="1" key="1">
    <citation type="submission" date="2022-11" db="EMBL/GenBank/DDBJ databases">
        <title>Genome Sequence of Boeremia exigua.</title>
        <authorList>
            <person name="Buettner E."/>
        </authorList>
    </citation>
    <scope>NUCLEOTIDE SEQUENCE</scope>
    <source>
        <strain evidence="1">CU02</strain>
    </source>
</reference>
<dbReference type="Proteomes" id="UP001153331">
    <property type="component" value="Unassembled WGS sequence"/>
</dbReference>
<evidence type="ECO:0000313" key="2">
    <source>
        <dbReference type="Proteomes" id="UP001153331"/>
    </source>
</evidence>
<organism evidence="1 2">
    <name type="scientific">Boeremia exigua</name>
    <dbReference type="NCBI Taxonomy" id="749465"/>
    <lineage>
        <taxon>Eukaryota</taxon>
        <taxon>Fungi</taxon>
        <taxon>Dikarya</taxon>
        <taxon>Ascomycota</taxon>
        <taxon>Pezizomycotina</taxon>
        <taxon>Dothideomycetes</taxon>
        <taxon>Pleosporomycetidae</taxon>
        <taxon>Pleosporales</taxon>
        <taxon>Pleosporineae</taxon>
        <taxon>Didymellaceae</taxon>
        <taxon>Boeremia</taxon>
    </lineage>
</organism>
<protein>
    <submittedName>
        <fullName evidence="1">Uncharacterized protein</fullName>
    </submittedName>
</protein>
<evidence type="ECO:0000313" key="1">
    <source>
        <dbReference type="EMBL" id="KAJ8114247.1"/>
    </source>
</evidence>
<keyword evidence="2" id="KW-1185">Reference proteome</keyword>
<proteinExistence type="predicted"/>
<dbReference type="EMBL" id="JAPHNI010000205">
    <property type="protein sequence ID" value="KAJ8114247.1"/>
    <property type="molecule type" value="Genomic_DNA"/>
</dbReference>
<gene>
    <name evidence="1" type="ORF">OPT61_g3827</name>
</gene>
<sequence>MKKTWSLGLVISSTVSALIGYPITMYDPNCAFACRDIFSSAMLTCSGHDHATGAHSHGQGATSPECYASDTPWLTTLANCINQTCTDVAPWKFEKYWTERVTGRLTGVPPKWTYQETLMQMQGTELPSKMLEEDEVLDFTAAFDEETWESTRGALQYFEAGEKTHSKYGIILLVVSFATPVAVTCLSQLPYMTSLLDKIKPRLVWPSLVGTYHVRALPFALGNAPTIGQTWYILFFLVLNIAFTAGGYRSFQYPANAWFPDVWQEIMAYISARTGVLAFALAPLVILFSGRNNVLLWLTNWSHSTYMLLHRWVARIFTLQVILHSILEFMLYKRQGSVDAEQKEPYWIWGIVATIACVIMVVVSSLWFRKKSYEIFLIMHIILAVFVLAGSWYHVELLFSRRWGYEFWIYAACAVWFFDRGARVARILKNGMRRAEVTQITEDIVRIDVKGVRWDARPGKHTYAYFPSLNPLRPWENHPFSILPTALLRSHHHSLATSGSSSSSEHETAVDIEKSGVASAVNARTRSAPARTDTSGVSVYVRKSTGLTKTLATHASLLTLLDGPYPNNSTAAVLRTDRLVLVAGGIGITAVLPFIAHHHNVSLHWSLKAASQGLADDLSTVLDGLREKQVLVGGRFDVGTVLELEESEGWDRIGVVVCGPGGLCDEVRSVEPSNAQANLQRSLCLQPHPRTGADLEQSRPIFAK</sequence>